<dbReference type="Proteomes" id="UP001081071">
    <property type="component" value="Unassembled WGS sequence"/>
</dbReference>
<keyword evidence="3" id="KW-1185">Reference proteome</keyword>
<gene>
    <name evidence="2" type="ORF">O4220_19355</name>
</gene>
<name>A0ABT4MI59_9NOCA</name>
<dbReference type="EMBL" id="JAPWIJ010000008">
    <property type="protein sequence ID" value="MCZ4520671.1"/>
    <property type="molecule type" value="Genomic_DNA"/>
</dbReference>
<dbReference type="InterPro" id="IPR011047">
    <property type="entry name" value="Quinoprotein_ADH-like_sf"/>
</dbReference>
<organism evidence="2 3">
    <name type="scientific">Rhodococcus ruber</name>
    <dbReference type="NCBI Taxonomy" id="1830"/>
    <lineage>
        <taxon>Bacteria</taxon>
        <taxon>Bacillati</taxon>
        <taxon>Actinomycetota</taxon>
        <taxon>Actinomycetes</taxon>
        <taxon>Mycobacteriales</taxon>
        <taxon>Nocardiaceae</taxon>
        <taxon>Rhodococcus</taxon>
    </lineage>
</organism>
<dbReference type="Gene3D" id="2.130.10.10">
    <property type="entry name" value="YVTN repeat-like/Quinoprotein amine dehydrogenase"/>
    <property type="match status" value="2"/>
</dbReference>
<proteinExistence type="predicted"/>
<evidence type="ECO:0000313" key="3">
    <source>
        <dbReference type="Proteomes" id="UP001081071"/>
    </source>
</evidence>
<dbReference type="RefSeq" id="WP_269607101.1">
    <property type="nucleotide sequence ID" value="NZ_JAPWIJ010000008.1"/>
</dbReference>
<dbReference type="InterPro" id="IPR015943">
    <property type="entry name" value="WD40/YVTN_repeat-like_dom_sf"/>
</dbReference>
<feature type="domain" description="Pyrrolo-quinoline quinone repeat" evidence="1">
    <location>
        <begin position="287"/>
        <end position="385"/>
    </location>
</feature>
<dbReference type="PANTHER" id="PTHR34512:SF30">
    <property type="entry name" value="OUTER MEMBRANE PROTEIN ASSEMBLY FACTOR BAMB"/>
    <property type="match status" value="1"/>
</dbReference>
<evidence type="ECO:0000313" key="2">
    <source>
        <dbReference type="EMBL" id="MCZ4520671.1"/>
    </source>
</evidence>
<sequence length="418" mass="44552">MSACSADVEEPPARDLRIASGGLASRPSSVWTVDTANVGDSEHRSAFYLPSVPGDDAPILVGAATGGYGVGDVGVVVAALDPSSATQLWRADLGVVRQCAETIDDVVLACYGDDRVVYLDVTNGSILGDLDPDPDFPVYHVRVAAGVAYVSTRSADMFSARLWSGTFTDPGRYWRRDAATPVLGVPVSPAVLPDIGVATLYAQGTYSILDIDSGADRFTFSGESLMALRHDLFLQSIRNADGSRTERLLDGVGSVRTTIEVPTYGHSFDYPVSKRDNEIPLFLGDGAYDSETARELWRNPHMLEYEVSGAITAVLAVVGNTVIVGSSTDRTLSGIDLETGVTRWVTPWQDAYWAKAGATDGEHYVFGDYTGMHGIRASDGVVLWSVPWPDGTDPRVVSVAETAGVLSISGPDGVTLWH</sequence>
<protein>
    <submittedName>
        <fullName evidence="2">PQQ-binding-like beta-propeller repeat protein</fullName>
    </submittedName>
</protein>
<dbReference type="Pfam" id="PF13360">
    <property type="entry name" value="PQQ_2"/>
    <property type="match status" value="1"/>
</dbReference>
<evidence type="ECO:0000259" key="1">
    <source>
        <dbReference type="Pfam" id="PF13360"/>
    </source>
</evidence>
<dbReference type="InterPro" id="IPR002372">
    <property type="entry name" value="PQQ_rpt_dom"/>
</dbReference>
<comment type="caution">
    <text evidence="2">The sequence shown here is derived from an EMBL/GenBank/DDBJ whole genome shotgun (WGS) entry which is preliminary data.</text>
</comment>
<accession>A0ABT4MI59</accession>
<dbReference type="SUPFAM" id="SSF50998">
    <property type="entry name" value="Quinoprotein alcohol dehydrogenase-like"/>
    <property type="match status" value="1"/>
</dbReference>
<dbReference type="PANTHER" id="PTHR34512">
    <property type="entry name" value="CELL SURFACE PROTEIN"/>
    <property type="match status" value="1"/>
</dbReference>
<reference evidence="2" key="1">
    <citation type="submission" date="2022-12" db="EMBL/GenBank/DDBJ databases">
        <authorList>
            <person name="Krivoruchko A.V."/>
            <person name="Elkin A."/>
        </authorList>
    </citation>
    <scope>NUCLEOTIDE SEQUENCE</scope>
    <source>
        <strain evidence="2">IEGM 1391</strain>
    </source>
</reference>